<feature type="binding site" description="axial binding residue" evidence="18">
    <location>
        <position position="192"/>
    </location>
    <ligand>
        <name>heme b</name>
        <dbReference type="ChEBI" id="CHEBI:60344"/>
        <label>b566</label>
    </ligand>
    <ligandPart>
        <name>Fe</name>
        <dbReference type="ChEBI" id="CHEBI:18248"/>
    </ligandPart>
</feature>
<dbReference type="InterPro" id="IPR027387">
    <property type="entry name" value="Cytb/b6-like_sf"/>
</dbReference>
<keyword evidence="13 18" id="KW-0408">Iron</keyword>
<evidence type="ECO:0000256" key="10">
    <source>
        <dbReference type="ARBA" id="ARBA00022792"/>
    </source>
</evidence>
<evidence type="ECO:0000256" key="16">
    <source>
        <dbReference type="ARBA" id="ARBA00023136"/>
    </source>
</evidence>
<evidence type="ECO:0000259" key="20">
    <source>
        <dbReference type="PROSITE" id="PS51002"/>
    </source>
</evidence>
<feature type="binding site" evidence="17">
    <location>
        <position position="197"/>
    </location>
    <ligand>
        <name>a ubiquinone</name>
        <dbReference type="ChEBI" id="CHEBI:16389"/>
    </ligand>
</feature>
<comment type="subcellular location">
    <subcellularLocation>
        <location evidence="2">Mitochondrion inner membrane</location>
        <topology evidence="2">Multi-pass membrane protein</topology>
    </subcellularLocation>
</comment>
<dbReference type="GO" id="GO:0008121">
    <property type="term" value="F:quinol-cytochrome-c reductase activity"/>
    <property type="evidence" value="ECO:0007669"/>
    <property type="project" value="InterPro"/>
</dbReference>
<dbReference type="InterPro" id="IPR005797">
    <property type="entry name" value="Cyt_b/b6_N"/>
</dbReference>
<keyword evidence="15 19" id="KW-0496">Mitochondrion</keyword>
<reference evidence="22" key="1">
    <citation type="submission" date="2024-01" db="EMBL/GenBank/DDBJ databases">
        <authorList>
            <person name="Zhao W."/>
        </authorList>
    </citation>
    <scope>NUCLEOTIDE SEQUENCE</scope>
</reference>
<feature type="transmembrane region" description="Helical" evidence="19">
    <location>
        <begin position="103"/>
        <end position="128"/>
    </location>
</feature>
<evidence type="ECO:0000256" key="5">
    <source>
        <dbReference type="ARBA" id="ARBA00022448"/>
    </source>
</evidence>
<feature type="transmembrane region" description="Helical" evidence="19">
    <location>
        <begin position="225"/>
        <end position="246"/>
    </location>
</feature>
<dbReference type="InterPro" id="IPR030689">
    <property type="entry name" value="Cytochrome_b"/>
</dbReference>
<keyword evidence="10" id="KW-0999">Mitochondrion inner membrane</keyword>
<keyword evidence="7 19" id="KW-0679">Respiratory chain</keyword>
<evidence type="ECO:0000256" key="17">
    <source>
        <dbReference type="PIRSR" id="PIRSR038885-1"/>
    </source>
</evidence>
<accession>A0AAU6QDU8</accession>
<keyword evidence="9 18" id="KW-0479">Metal-binding</keyword>
<evidence type="ECO:0000256" key="18">
    <source>
        <dbReference type="PIRSR" id="PIRSR038885-2"/>
    </source>
</evidence>
<keyword evidence="16 19" id="KW-0472">Membrane</keyword>
<feature type="transmembrane region" description="Helical" evidence="19">
    <location>
        <begin position="341"/>
        <end position="360"/>
    </location>
</feature>
<dbReference type="PROSITE" id="PS51002">
    <property type="entry name" value="CYTB_NTER"/>
    <property type="match status" value="1"/>
</dbReference>
<geneLocation type="mitochondrion" evidence="22"/>
<keyword evidence="11 19" id="KW-0249">Electron transport</keyword>
<evidence type="ECO:0000256" key="13">
    <source>
        <dbReference type="ARBA" id="ARBA00023004"/>
    </source>
</evidence>
<dbReference type="GO" id="GO:0006122">
    <property type="term" value="P:mitochondrial electron transport, ubiquinol to cytochrome c"/>
    <property type="evidence" value="ECO:0007669"/>
    <property type="project" value="TreeGrafter"/>
</dbReference>
<feature type="domain" description="Cytochrome b/b6 C-terminal region profile" evidence="21">
    <location>
        <begin position="206"/>
        <end position="361"/>
    </location>
</feature>
<comment type="cofactor">
    <cofactor evidence="19">
        <name>heme b</name>
        <dbReference type="ChEBI" id="CHEBI:60344"/>
    </cofactor>
    <text evidence="19">Binds 2 heme groups non-covalently.</text>
</comment>
<evidence type="ECO:0000256" key="14">
    <source>
        <dbReference type="ARBA" id="ARBA00023075"/>
    </source>
</evidence>
<evidence type="ECO:0000256" key="15">
    <source>
        <dbReference type="ARBA" id="ARBA00023128"/>
    </source>
</evidence>
<name>A0AAU6QDU8_9ACAR</name>
<feature type="binding site" description="axial binding residue" evidence="18">
    <location>
        <position position="92"/>
    </location>
    <ligand>
        <name>heme b</name>
        <dbReference type="ChEBI" id="CHEBI:60344"/>
        <label>b566</label>
    </ligand>
    <ligandPart>
        <name>Fe</name>
        <dbReference type="ChEBI" id="CHEBI:18248"/>
    </ligandPart>
</feature>
<comment type="cofactor">
    <cofactor evidence="18">
        <name>heme</name>
        <dbReference type="ChEBI" id="CHEBI:30413"/>
    </cofactor>
    <text evidence="18">Binds 2 heme groups non-covalently.</text>
</comment>
<dbReference type="Pfam" id="PF00033">
    <property type="entry name" value="Cytochrome_B"/>
    <property type="match status" value="1"/>
</dbReference>
<feature type="transmembrane region" description="Helical" evidence="19">
    <location>
        <begin position="174"/>
        <end position="195"/>
    </location>
</feature>
<dbReference type="PANTHER" id="PTHR19271:SF16">
    <property type="entry name" value="CYTOCHROME B"/>
    <property type="match status" value="1"/>
</dbReference>
<evidence type="ECO:0000256" key="12">
    <source>
        <dbReference type="ARBA" id="ARBA00022989"/>
    </source>
</evidence>
<evidence type="ECO:0000256" key="3">
    <source>
        <dbReference type="ARBA" id="ARBA00011649"/>
    </source>
</evidence>
<feature type="transmembrane region" description="Helical" evidence="19">
    <location>
        <begin position="134"/>
        <end position="153"/>
    </location>
</feature>
<dbReference type="GO" id="GO:0005743">
    <property type="term" value="C:mitochondrial inner membrane"/>
    <property type="evidence" value="ECO:0007669"/>
    <property type="project" value="UniProtKB-SubCell"/>
</dbReference>
<evidence type="ECO:0000256" key="8">
    <source>
        <dbReference type="ARBA" id="ARBA00022692"/>
    </source>
</evidence>
<keyword evidence="6 18" id="KW-0349">Heme</keyword>
<comment type="function">
    <text evidence="1 19">Component of the ubiquinol-cytochrome c reductase complex (complex III or cytochrome b-c1 complex) that is part of the mitochondrial respiratory chain. The b-c1 complex mediates electron transfer from ubiquinol to cytochrome c. Contributes to the generation of a proton gradient across the mitochondrial membrane that is then used for ATP synthesis.</text>
</comment>
<keyword evidence="12 19" id="KW-1133">Transmembrane helix</keyword>
<keyword evidence="8 19" id="KW-0812">Transmembrane</keyword>
<sequence>MFKFCILNLLIKNINMPMPTNIYYWWNFGSLLGVCLMLQIFSGFFLSLFYENNFLVVFDSIMQIDRNVSLGWLIRSIHSNGASLFFILIYLHIGRGLYFKSFYLLKMVWVSGVVILLLLFMTAFIGYVLPWGQMSFWGATVITNLLTSIPYIGKMMTLWLWGNFSVSKATLIRFFSFHFILPFILLVMVVIHIIFLHNKGSNNPLGVNSLLDKVSFFPYFVWKDLMGVMICFIIFFSFCLIFPYYFMDPDNFIKANPMVTPPHIQPEWYFLFAYAILRTVPNKLGGVVALLFSILILFLLVLLSKNFMNKKNYKFYKFYFFTWVMNFIFLTLMGTKVIEEPYLLNSKFSSLIYFLFYLIYL</sequence>
<dbReference type="SUPFAM" id="SSF81342">
    <property type="entry name" value="Transmembrane di-heme cytochromes"/>
    <property type="match status" value="1"/>
</dbReference>
<evidence type="ECO:0000256" key="2">
    <source>
        <dbReference type="ARBA" id="ARBA00004448"/>
    </source>
</evidence>
<evidence type="ECO:0000256" key="6">
    <source>
        <dbReference type="ARBA" id="ARBA00022617"/>
    </source>
</evidence>
<evidence type="ECO:0000313" key="22">
    <source>
        <dbReference type="EMBL" id="WYM52996.1"/>
    </source>
</evidence>
<evidence type="ECO:0000259" key="21">
    <source>
        <dbReference type="PROSITE" id="PS51003"/>
    </source>
</evidence>
<keyword evidence="14" id="KW-0830">Ubiquinone</keyword>
<feature type="transmembrane region" description="Helical" evidence="19">
    <location>
        <begin position="70"/>
        <end position="91"/>
    </location>
</feature>
<feature type="binding site" description="axial binding residue" evidence="18">
    <location>
        <position position="78"/>
    </location>
    <ligand>
        <name>heme b</name>
        <dbReference type="ChEBI" id="CHEBI:60344"/>
        <label>b562</label>
    </ligand>
    <ligandPart>
        <name>Fe</name>
        <dbReference type="ChEBI" id="CHEBI:18248"/>
    </ligandPart>
</feature>
<dbReference type="PIRSF" id="PIRSF038885">
    <property type="entry name" value="COB"/>
    <property type="match status" value="1"/>
</dbReference>
<comment type="subunit">
    <text evidence="3">The main subunits of complex b-c1 are: cytochrome b, cytochrome c1 and the Rieske protein.</text>
</comment>
<protein>
    <recommendedName>
        <fullName evidence="4 19">Cytochrome b</fullName>
    </recommendedName>
</protein>
<feature type="transmembrane region" description="Helical" evidence="19">
    <location>
        <begin position="283"/>
        <end position="303"/>
    </location>
</feature>
<evidence type="ECO:0000256" key="4">
    <source>
        <dbReference type="ARBA" id="ARBA00013531"/>
    </source>
</evidence>
<dbReference type="GO" id="GO:0046872">
    <property type="term" value="F:metal ion binding"/>
    <property type="evidence" value="ECO:0007669"/>
    <property type="project" value="UniProtKB-UniRule"/>
</dbReference>
<dbReference type="InterPro" id="IPR036150">
    <property type="entry name" value="Cyt_b/b6_C_sf"/>
</dbReference>
<proteinExistence type="inferred from homology"/>
<feature type="binding site" description="axial binding residue" evidence="18">
    <location>
        <position position="178"/>
    </location>
    <ligand>
        <name>heme b</name>
        <dbReference type="ChEBI" id="CHEBI:60344"/>
        <label>b562</label>
    </ligand>
    <ligandPart>
        <name>Fe</name>
        <dbReference type="ChEBI" id="CHEBI:18248"/>
    </ligandPart>
</feature>
<evidence type="ECO:0000256" key="11">
    <source>
        <dbReference type="ARBA" id="ARBA00022982"/>
    </source>
</evidence>
<evidence type="ECO:0000256" key="19">
    <source>
        <dbReference type="RuleBase" id="RU362117"/>
    </source>
</evidence>
<comment type="similarity">
    <text evidence="19">Belongs to the cytochrome b family.</text>
</comment>
<dbReference type="GO" id="GO:0016491">
    <property type="term" value="F:oxidoreductase activity"/>
    <property type="evidence" value="ECO:0007669"/>
    <property type="project" value="UniProtKB-UniRule"/>
</dbReference>
<dbReference type="PANTHER" id="PTHR19271">
    <property type="entry name" value="CYTOCHROME B"/>
    <property type="match status" value="1"/>
</dbReference>
<dbReference type="InterPro" id="IPR005798">
    <property type="entry name" value="Cyt_b/b6_C"/>
</dbReference>
<feature type="domain" description="Cytochrome b/b6 N-terminal region profile" evidence="20">
    <location>
        <begin position="1"/>
        <end position="205"/>
    </location>
</feature>
<evidence type="ECO:0000256" key="7">
    <source>
        <dbReference type="ARBA" id="ARBA00022660"/>
    </source>
</evidence>
<gene>
    <name evidence="22" type="primary">CYTB</name>
</gene>
<dbReference type="PROSITE" id="PS51003">
    <property type="entry name" value="CYTB_CTER"/>
    <property type="match status" value="1"/>
</dbReference>
<dbReference type="AlphaFoldDB" id="A0AAU6QDU8"/>
<dbReference type="InterPro" id="IPR016174">
    <property type="entry name" value="Di-haem_cyt_TM"/>
</dbReference>
<dbReference type="Pfam" id="PF00032">
    <property type="entry name" value="Cytochrom_B_C"/>
    <property type="match status" value="1"/>
</dbReference>
<dbReference type="Gene3D" id="1.20.810.10">
    <property type="entry name" value="Cytochrome Bc1 Complex, Chain C"/>
    <property type="match status" value="1"/>
</dbReference>
<dbReference type="CDD" id="cd00284">
    <property type="entry name" value="Cytochrome_b_N"/>
    <property type="match status" value="1"/>
</dbReference>
<dbReference type="EMBL" id="PP073954">
    <property type="protein sequence ID" value="WYM52996.1"/>
    <property type="molecule type" value="Genomic_DNA"/>
</dbReference>
<dbReference type="InterPro" id="IPR048259">
    <property type="entry name" value="Cytochrome_b_N_euk/bac"/>
</dbReference>
<dbReference type="SUPFAM" id="SSF81648">
    <property type="entry name" value="a domain/subunit of cytochrome bc1 complex (Ubiquinol-cytochrome c reductase)"/>
    <property type="match status" value="1"/>
</dbReference>
<organism evidence="22">
    <name type="scientific">Typhlodromus pineus</name>
    <dbReference type="NCBI Taxonomy" id="3061201"/>
    <lineage>
        <taxon>Eukaryota</taxon>
        <taxon>Metazoa</taxon>
        <taxon>Ecdysozoa</taxon>
        <taxon>Arthropoda</taxon>
        <taxon>Chelicerata</taxon>
        <taxon>Arachnida</taxon>
        <taxon>Acari</taxon>
        <taxon>Parasitiformes</taxon>
        <taxon>Mesostigmata</taxon>
        <taxon>Gamasina</taxon>
        <taxon>Phytoseioidea</taxon>
        <taxon>Phytoseiidae</taxon>
        <taxon>Typhlodrominae</taxon>
        <taxon>Typhlodromus</taxon>
    </lineage>
</organism>
<feature type="transmembrane region" description="Helical" evidence="19">
    <location>
        <begin position="315"/>
        <end position="335"/>
    </location>
</feature>
<evidence type="ECO:0000256" key="9">
    <source>
        <dbReference type="ARBA" id="ARBA00022723"/>
    </source>
</evidence>
<evidence type="ECO:0000256" key="1">
    <source>
        <dbReference type="ARBA" id="ARBA00002566"/>
    </source>
</evidence>
<feature type="transmembrane region" description="Helical" evidence="19">
    <location>
        <begin position="22"/>
        <end position="50"/>
    </location>
</feature>
<keyword evidence="5 19" id="KW-0813">Transport</keyword>
<dbReference type="GO" id="GO:0045275">
    <property type="term" value="C:respiratory chain complex III"/>
    <property type="evidence" value="ECO:0007669"/>
    <property type="project" value="InterPro"/>
</dbReference>